<dbReference type="PANTHER" id="PTHR47529:SF1">
    <property type="entry name" value="PERIPLASMIC CHAPERONE PPID"/>
    <property type="match status" value="1"/>
</dbReference>
<dbReference type="PANTHER" id="PTHR47529">
    <property type="entry name" value="PEPTIDYL-PROLYL CIS-TRANS ISOMERASE D"/>
    <property type="match status" value="1"/>
</dbReference>
<dbReference type="InParanoid" id="M1YNN1"/>
<dbReference type="Pfam" id="PF13145">
    <property type="entry name" value="Rotamase_2"/>
    <property type="match status" value="1"/>
</dbReference>
<dbReference type="InterPro" id="IPR046357">
    <property type="entry name" value="PPIase_dom_sf"/>
</dbReference>
<dbReference type="SUPFAM" id="SSF109998">
    <property type="entry name" value="Triger factor/SurA peptide-binding domain-like"/>
    <property type="match status" value="1"/>
</dbReference>
<dbReference type="Proteomes" id="UP000011704">
    <property type="component" value="Unassembled WGS sequence"/>
</dbReference>
<dbReference type="SUPFAM" id="SSF54534">
    <property type="entry name" value="FKBP-like"/>
    <property type="match status" value="2"/>
</dbReference>
<organism evidence="14 15">
    <name type="scientific">Nitrospina gracilis (strain 3/211)</name>
    <dbReference type="NCBI Taxonomy" id="1266370"/>
    <lineage>
        <taxon>Bacteria</taxon>
        <taxon>Pseudomonadati</taxon>
        <taxon>Nitrospinota/Tectimicrobiota group</taxon>
        <taxon>Nitrospinota</taxon>
        <taxon>Nitrospinia</taxon>
        <taxon>Nitrospinales</taxon>
        <taxon>Nitrospinaceae</taxon>
        <taxon>Nitrospina</taxon>
    </lineage>
</organism>
<comment type="subcellular location">
    <subcellularLocation>
        <location evidence="1">Cell inner membrane</location>
        <topology evidence="1">Single-pass type II membrane protein</topology>
        <orientation evidence="1">Periplasmic side</orientation>
    </subcellularLocation>
</comment>
<dbReference type="InterPro" id="IPR052029">
    <property type="entry name" value="PpiD_chaperone"/>
</dbReference>
<dbReference type="InterPro" id="IPR027304">
    <property type="entry name" value="Trigger_fact/SurA_dom_sf"/>
</dbReference>
<evidence type="ECO:0000259" key="13">
    <source>
        <dbReference type="PROSITE" id="PS50198"/>
    </source>
</evidence>
<keyword evidence="15" id="KW-1185">Reference proteome</keyword>
<dbReference type="FunCoup" id="M1YNN1">
    <property type="interactions" value="170"/>
</dbReference>
<feature type="domain" description="PpiC" evidence="13">
    <location>
        <begin position="269"/>
        <end position="386"/>
    </location>
</feature>
<evidence type="ECO:0000313" key="14">
    <source>
        <dbReference type="EMBL" id="CCQ92141.1"/>
    </source>
</evidence>
<evidence type="ECO:0000256" key="9">
    <source>
        <dbReference type="ARBA" id="ARBA00040743"/>
    </source>
</evidence>
<proteinExistence type="inferred from homology"/>
<keyword evidence="3" id="KW-0997">Cell inner membrane</keyword>
<evidence type="ECO:0000256" key="2">
    <source>
        <dbReference type="ARBA" id="ARBA00022475"/>
    </source>
</evidence>
<evidence type="ECO:0000256" key="10">
    <source>
        <dbReference type="ARBA" id="ARBA00042775"/>
    </source>
</evidence>
<evidence type="ECO:0000256" key="5">
    <source>
        <dbReference type="ARBA" id="ARBA00022989"/>
    </source>
</evidence>
<evidence type="ECO:0000256" key="4">
    <source>
        <dbReference type="ARBA" id="ARBA00022692"/>
    </source>
</evidence>
<evidence type="ECO:0000256" key="12">
    <source>
        <dbReference type="SAM" id="Phobius"/>
    </source>
</evidence>
<dbReference type="HOGENOM" id="CLU_023843_1_0_0"/>
<dbReference type="Pfam" id="PF00639">
    <property type="entry name" value="Rotamase"/>
    <property type="match status" value="1"/>
</dbReference>
<keyword evidence="2" id="KW-1003">Cell membrane</keyword>
<dbReference type="EMBL" id="CAQJ01000108">
    <property type="protein sequence ID" value="CCQ92141.1"/>
    <property type="molecule type" value="Genomic_DNA"/>
</dbReference>
<comment type="caution">
    <text evidence="14">The sequence shown here is derived from an EMBL/GenBank/DDBJ whole genome shotgun (WGS) entry which is preliminary data.</text>
</comment>
<dbReference type="AlphaFoldDB" id="M1YNN1"/>
<accession>M1YNN1</accession>
<dbReference type="OrthoDB" id="9812372at2"/>
<keyword evidence="11" id="KW-0697">Rotamase</keyword>
<dbReference type="STRING" id="1266370.NITGR_980016"/>
<keyword evidence="5 12" id="KW-1133">Transmembrane helix</keyword>
<feature type="transmembrane region" description="Helical" evidence="12">
    <location>
        <begin position="12"/>
        <end position="33"/>
    </location>
</feature>
<dbReference type="InterPro" id="IPR000297">
    <property type="entry name" value="PPIase_PpiC"/>
</dbReference>
<keyword evidence="4 12" id="KW-0812">Transmembrane</keyword>
<dbReference type="PROSITE" id="PS50198">
    <property type="entry name" value="PPIC_PPIASE_2"/>
    <property type="match status" value="1"/>
</dbReference>
<dbReference type="Gene3D" id="1.10.4030.10">
    <property type="entry name" value="Porin chaperone SurA, peptide-binding domain"/>
    <property type="match status" value="1"/>
</dbReference>
<dbReference type="RefSeq" id="WP_005011731.1">
    <property type="nucleotide sequence ID" value="NZ_HG422173.1"/>
</dbReference>
<keyword evidence="6 12" id="KW-0472">Membrane</keyword>
<dbReference type="Gene3D" id="3.10.50.40">
    <property type="match status" value="2"/>
</dbReference>
<dbReference type="Pfam" id="PF13624">
    <property type="entry name" value="SurA_N_3"/>
    <property type="match status" value="1"/>
</dbReference>
<reference evidence="14 15" key="1">
    <citation type="journal article" date="2013" name="Front. Microbiol.">
        <title>The genome of Nitrospina gracilis illuminates the metabolism and evolution of the major marine nitrite oxidizer.</title>
        <authorList>
            <person name="Luecker S."/>
            <person name="Nowka B."/>
            <person name="Rattei T."/>
            <person name="Spieck E."/>
            <person name="and Daims H."/>
        </authorList>
    </citation>
    <scope>NUCLEOTIDE SEQUENCE [LARGE SCALE GENOMIC DNA]</scope>
    <source>
        <strain evidence="14 15">3/211</strain>
    </source>
</reference>
<evidence type="ECO:0000256" key="3">
    <source>
        <dbReference type="ARBA" id="ARBA00022519"/>
    </source>
</evidence>
<keyword evidence="11 14" id="KW-0413">Isomerase</keyword>
<evidence type="ECO:0000256" key="7">
    <source>
        <dbReference type="ARBA" id="ARBA00023186"/>
    </source>
</evidence>
<sequence>MLNLIRQHADSWMIKGILWLIVLAFVGTIFYSWGMGGPVQGRSGLLGTVNGKNITLAEYDRSFENLVSFYRDQFQSRFSEDMIEKMDLKNSALEALVQKKLLLMEAEKQGIQISDAELADRILTNTSFQKDNKFSRALYDRFLTFNRMTAQEFEANQRQFLLMEKVESFIKDNTQVSDVEIQEAWAKENRKIKIQYVAFSRDYFQSQITPTDEQLKQYFEAHKRDFEVPLQIKAQYVKLSPAQVIGDIKVYDEDIKDYYDANQATYLVKKRYKARHILVRTELNTLGGDTLSTDEKEKRLNESDAKAKAKAEDILKQIKEGGKTFEEMAKEHSDDKMSGAKGGDLGQFPKGTMVPEFEAALETMKPGAISGPVQTAFGFHLIKLEEVHPQRLKPLEEVKEEIVEKLKKMKATQRIRRIAKKIFQSAEKDQDLSRAAQKYEQTTKTTDFFSGKDHDIPEIGVVPEFFNTAFTLQDNAVSSPVNTFEASYLLKVIERKPPYVPDFEEVEAEVKEAFMESRHLEVTKAKWEKMAHELAKDGNLEALAEANTLVVEETPYFSQVDSIPGIGNIQSIKAKAFDTEPGKTTRGESPQTYYLIKVVDLQQADKPNKKEIQQTYQRLKQEKGNIVFRNWLENKKAEARILVDKTLL</sequence>
<name>M1YNN1_NITG3</name>
<evidence type="ECO:0000256" key="1">
    <source>
        <dbReference type="ARBA" id="ARBA00004382"/>
    </source>
</evidence>
<evidence type="ECO:0000313" key="15">
    <source>
        <dbReference type="Proteomes" id="UP000011704"/>
    </source>
</evidence>
<dbReference type="GO" id="GO:0005886">
    <property type="term" value="C:plasma membrane"/>
    <property type="evidence" value="ECO:0007669"/>
    <property type="project" value="UniProtKB-SubCell"/>
</dbReference>
<comment type="similarity">
    <text evidence="8">Belongs to the PpiD chaperone family.</text>
</comment>
<dbReference type="GO" id="GO:0003755">
    <property type="term" value="F:peptidyl-prolyl cis-trans isomerase activity"/>
    <property type="evidence" value="ECO:0007669"/>
    <property type="project" value="UniProtKB-KW"/>
</dbReference>
<gene>
    <name evidence="14" type="ORF">NITGR_980016</name>
</gene>
<evidence type="ECO:0000256" key="11">
    <source>
        <dbReference type="PROSITE-ProRule" id="PRU00278"/>
    </source>
</evidence>
<evidence type="ECO:0000256" key="6">
    <source>
        <dbReference type="ARBA" id="ARBA00023136"/>
    </source>
</evidence>
<protein>
    <recommendedName>
        <fullName evidence="9">Periplasmic chaperone PpiD</fullName>
    </recommendedName>
    <alternativeName>
        <fullName evidence="10">Periplasmic folding chaperone</fullName>
    </alternativeName>
</protein>
<keyword evidence="7" id="KW-0143">Chaperone</keyword>
<evidence type="ECO:0000256" key="8">
    <source>
        <dbReference type="ARBA" id="ARBA00038408"/>
    </source>
</evidence>